<reference evidence="3 4" key="1">
    <citation type="journal article" date="2019" name="Nat. Ecol. Evol.">
        <title>Megaphylogeny resolves global patterns of mushroom evolution.</title>
        <authorList>
            <person name="Varga T."/>
            <person name="Krizsan K."/>
            <person name="Foldi C."/>
            <person name="Dima B."/>
            <person name="Sanchez-Garcia M."/>
            <person name="Sanchez-Ramirez S."/>
            <person name="Szollosi G.J."/>
            <person name="Szarkandi J.G."/>
            <person name="Papp V."/>
            <person name="Albert L."/>
            <person name="Andreopoulos W."/>
            <person name="Angelini C."/>
            <person name="Antonin V."/>
            <person name="Barry K.W."/>
            <person name="Bougher N.L."/>
            <person name="Buchanan P."/>
            <person name="Buyck B."/>
            <person name="Bense V."/>
            <person name="Catcheside P."/>
            <person name="Chovatia M."/>
            <person name="Cooper J."/>
            <person name="Damon W."/>
            <person name="Desjardin D."/>
            <person name="Finy P."/>
            <person name="Geml J."/>
            <person name="Haridas S."/>
            <person name="Hughes K."/>
            <person name="Justo A."/>
            <person name="Karasinski D."/>
            <person name="Kautmanova I."/>
            <person name="Kiss B."/>
            <person name="Kocsube S."/>
            <person name="Kotiranta H."/>
            <person name="LaButti K.M."/>
            <person name="Lechner B.E."/>
            <person name="Liimatainen K."/>
            <person name="Lipzen A."/>
            <person name="Lukacs Z."/>
            <person name="Mihaltcheva S."/>
            <person name="Morgado L.N."/>
            <person name="Niskanen T."/>
            <person name="Noordeloos M.E."/>
            <person name="Ohm R.A."/>
            <person name="Ortiz-Santana B."/>
            <person name="Ovrebo C."/>
            <person name="Racz N."/>
            <person name="Riley R."/>
            <person name="Savchenko A."/>
            <person name="Shiryaev A."/>
            <person name="Soop K."/>
            <person name="Spirin V."/>
            <person name="Szebenyi C."/>
            <person name="Tomsovsky M."/>
            <person name="Tulloss R.E."/>
            <person name="Uehling J."/>
            <person name="Grigoriev I.V."/>
            <person name="Vagvolgyi C."/>
            <person name="Papp T."/>
            <person name="Martin F.M."/>
            <person name="Miettinen O."/>
            <person name="Hibbett D.S."/>
            <person name="Nagy L.G."/>
        </authorList>
    </citation>
    <scope>NUCLEOTIDE SEQUENCE [LARGE SCALE GENOMIC DNA]</scope>
    <source>
        <strain evidence="3 4">CBS 121175</strain>
    </source>
</reference>
<dbReference type="NCBIfam" id="TIGR01733">
    <property type="entry name" value="AA-adenyl-dom"/>
    <property type="match status" value="1"/>
</dbReference>
<feature type="transmembrane region" description="Helical" evidence="1">
    <location>
        <begin position="802"/>
        <end position="818"/>
    </location>
</feature>
<dbReference type="InterPro" id="IPR000873">
    <property type="entry name" value="AMP-dep_synth/lig_dom"/>
</dbReference>
<sequence length="1027" mass="112784">MGSADLLAHLSPADQALFWKYGQGAKVFVPFQTVHQAFEFHARTNPNEIAVEDFEKQVTYAELDRQANCLATRLRGSGVNLGSRVCLVVERVPLILTGILGVLKAGAAYIPLDGNVVSDSTLKHAIKDSAPTVILTLRKFQHRVEGSGPEIVYLDEVVCRSHNVDHCVKPRDFASPRNSVYVIYTSGTTGTPKGVNVTHGNVTNLLCTSPGTLGMKAGIRVSQMLNISFDFAAWELLGSIVNGATLCLRGKSSKEWKATMRKVDILFSTPSMLAPHNPADYPNLKSVIVAGEACPKYIADAWGTRVNFYNGCGPTEVTIVNTLQLHVPGEIVTIGGPTPNNTVYILDENMRPVPIGEPGVMWGGGACVTKGYLNLPDKTAERYVPDPFADDGSYMFNTGDLGRWHSNGSLIHLGRIDSQVKIKGFRVELDGVSTAMETAHGVKAAAALLIDGELWGFATPGHLNPEDLKAATSKIQPYYAVPTKYLILDGFPETANGKTDKRILRQMAIDSKTDEKDSKPVTTAPAAAAWITLPPAIVSQPQNTRVPTLPHRASDHSLVSTAASTIVGSHIKEVDSSASSAIEKQEYIWSGYEEDDQPQKTQGRVVRNLRHQVFSLYRRLFSVVFLVNVALLIWVLVKKDYDANRLGGIVVANVFIGVLMRQEIVINTLFTIFTAIPSSWPLVIRRVAARIYTIGGIHSGAGVSAFLWLCAFTAQATKEMINKGKTSVRTVTVTYIILAEILGILVFAFPALRKKMHDTFENTHRFLGWSALALVWVQFMFLTIDYMPEGQTLGQTLLKSPQFWLVVILTCSIIWPWFRLRKVEVIPEVLSNHAVRLWFNYGVTPDAGTFVRVSDAPLKEWHGFAAIPIPGRTGYSIVVSRAGDWTSKHINSPPTKLWVKGVPTYGVLKLVPMFRRMVVVATGSGIGPCAPAIFEKRIPMRVLWTAPNVRETFGDKLCDSILEANPEAVIYDTRKHGKPDMVKLVLRLVKEFDAEAVAIISNEPLTQKVVYGMMSRGIPAFGAIWDS</sequence>
<dbReference type="PANTHER" id="PTHR33927">
    <property type="entry name" value="TRANSMEMBRANE PROTEIN"/>
    <property type="match status" value="1"/>
</dbReference>
<feature type="transmembrane region" description="Helical" evidence="1">
    <location>
        <begin position="691"/>
        <end position="714"/>
    </location>
</feature>
<dbReference type="InterPro" id="IPR020845">
    <property type="entry name" value="AMP-binding_CS"/>
</dbReference>
<dbReference type="Gene3D" id="3.40.50.12780">
    <property type="entry name" value="N-terminal domain of ligase-like"/>
    <property type="match status" value="1"/>
</dbReference>
<dbReference type="Pfam" id="PF00501">
    <property type="entry name" value="AMP-binding"/>
    <property type="match status" value="1"/>
</dbReference>
<dbReference type="EMBL" id="ML210267">
    <property type="protein sequence ID" value="TFK21474.1"/>
    <property type="molecule type" value="Genomic_DNA"/>
</dbReference>
<accession>A0A5C3KME3</accession>
<dbReference type="PROSITE" id="PS00455">
    <property type="entry name" value="AMP_BINDING"/>
    <property type="match status" value="1"/>
</dbReference>
<feature type="transmembrane region" description="Helical" evidence="1">
    <location>
        <begin position="764"/>
        <end position="782"/>
    </location>
</feature>
<dbReference type="InterPro" id="IPR045851">
    <property type="entry name" value="AMP-bd_C_sf"/>
</dbReference>
<keyword evidence="1" id="KW-1133">Transmembrane helix</keyword>
<protein>
    <submittedName>
        <fullName evidence="3">Nonribosomal peptide synthetase 12</fullName>
    </submittedName>
</protein>
<dbReference type="AlphaFoldDB" id="A0A5C3KME3"/>
<organism evidence="3 4">
    <name type="scientific">Coprinopsis marcescibilis</name>
    <name type="common">Agaric fungus</name>
    <name type="synonym">Psathyrella marcescibilis</name>
    <dbReference type="NCBI Taxonomy" id="230819"/>
    <lineage>
        <taxon>Eukaryota</taxon>
        <taxon>Fungi</taxon>
        <taxon>Dikarya</taxon>
        <taxon>Basidiomycota</taxon>
        <taxon>Agaricomycotina</taxon>
        <taxon>Agaricomycetes</taxon>
        <taxon>Agaricomycetidae</taxon>
        <taxon>Agaricales</taxon>
        <taxon>Agaricineae</taxon>
        <taxon>Psathyrellaceae</taxon>
        <taxon>Coprinopsis</taxon>
    </lineage>
</organism>
<dbReference type="Proteomes" id="UP000307440">
    <property type="component" value="Unassembled WGS sequence"/>
</dbReference>
<proteinExistence type="predicted"/>
<dbReference type="STRING" id="230819.A0A5C3KME3"/>
<dbReference type="InterPro" id="IPR052979">
    <property type="entry name" value="Adenylate-forming_domain"/>
</dbReference>
<dbReference type="OrthoDB" id="408177at2759"/>
<feature type="transmembrane region" description="Helical" evidence="1">
    <location>
        <begin position="734"/>
        <end position="752"/>
    </location>
</feature>
<dbReference type="Gene3D" id="3.30.300.30">
    <property type="match status" value="1"/>
</dbReference>
<keyword evidence="1" id="KW-0472">Membrane</keyword>
<gene>
    <name evidence="3" type="ORF">FA15DRAFT_758691</name>
</gene>
<evidence type="ECO:0000313" key="4">
    <source>
        <dbReference type="Proteomes" id="UP000307440"/>
    </source>
</evidence>
<dbReference type="SUPFAM" id="SSF56801">
    <property type="entry name" value="Acetyl-CoA synthetase-like"/>
    <property type="match status" value="1"/>
</dbReference>
<dbReference type="InterPro" id="IPR042099">
    <property type="entry name" value="ANL_N_sf"/>
</dbReference>
<feature type="domain" description="AMP-dependent synthetase/ligase" evidence="2">
    <location>
        <begin position="38"/>
        <end position="373"/>
    </location>
</feature>
<evidence type="ECO:0000259" key="2">
    <source>
        <dbReference type="Pfam" id="PF00501"/>
    </source>
</evidence>
<feature type="transmembrane region" description="Helical" evidence="1">
    <location>
        <begin position="616"/>
        <end position="636"/>
    </location>
</feature>
<evidence type="ECO:0000313" key="3">
    <source>
        <dbReference type="EMBL" id="TFK21474.1"/>
    </source>
</evidence>
<dbReference type="InterPro" id="IPR010071">
    <property type="entry name" value="AA_adenyl_dom"/>
</dbReference>
<keyword evidence="1" id="KW-0812">Transmembrane</keyword>
<dbReference type="PANTHER" id="PTHR33927:SF5">
    <property type="entry name" value="ENZYME, PUTATIVE (AFU_ORTHOLOGUE AFUA_8G01222)-RELATED"/>
    <property type="match status" value="1"/>
</dbReference>
<evidence type="ECO:0000256" key="1">
    <source>
        <dbReference type="SAM" id="Phobius"/>
    </source>
</evidence>
<keyword evidence="4" id="KW-1185">Reference proteome</keyword>
<name>A0A5C3KME3_COPMA</name>